<evidence type="ECO:0000256" key="1">
    <source>
        <dbReference type="ARBA" id="ARBA00022552"/>
    </source>
</evidence>
<dbReference type="CDD" id="cd02440">
    <property type="entry name" value="AdoMet_MTases"/>
    <property type="match status" value="1"/>
</dbReference>
<reference evidence="6 7" key="1">
    <citation type="submission" date="2019-10" db="EMBL/GenBank/DDBJ databases">
        <title>Vibrio sp. nov., isolated from Coralline algae surface.</title>
        <authorList>
            <person name="Geng Y."/>
            <person name="Zhang X."/>
        </authorList>
    </citation>
    <scope>NUCLEOTIDE SEQUENCE [LARGE SCALE GENOMIC DNA]</scope>
    <source>
        <strain evidence="6 7">SM1977</strain>
    </source>
</reference>
<gene>
    <name evidence="6" type="ORF">GFB47_05085</name>
</gene>
<name>A0A5Q0TDF3_9VIBR</name>
<feature type="domain" description="S-adenosylmethionine-dependent methyltransferase" evidence="5">
    <location>
        <begin position="25"/>
        <end position="309"/>
    </location>
</feature>
<evidence type="ECO:0000256" key="3">
    <source>
        <dbReference type="ARBA" id="ARBA00022679"/>
    </source>
</evidence>
<evidence type="ECO:0000313" key="7">
    <source>
        <dbReference type="Proteomes" id="UP000348942"/>
    </source>
</evidence>
<organism evidence="6 7">
    <name type="scientific">Vibrio algicola</name>
    <dbReference type="NCBI Taxonomy" id="2662262"/>
    <lineage>
        <taxon>Bacteria</taxon>
        <taxon>Pseudomonadati</taxon>
        <taxon>Pseudomonadota</taxon>
        <taxon>Gammaproteobacteria</taxon>
        <taxon>Vibrionales</taxon>
        <taxon>Vibrionaceae</taxon>
        <taxon>Vibrio</taxon>
    </lineage>
</organism>
<evidence type="ECO:0000313" key="6">
    <source>
        <dbReference type="EMBL" id="QGA64834.1"/>
    </source>
</evidence>
<dbReference type="GO" id="GO:0006364">
    <property type="term" value="P:rRNA processing"/>
    <property type="evidence" value="ECO:0007669"/>
    <property type="project" value="UniProtKB-KW"/>
</dbReference>
<accession>A0A5Q0TDF3</accession>
<evidence type="ECO:0000256" key="4">
    <source>
        <dbReference type="ARBA" id="ARBA00022691"/>
    </source>
</evidence>
<dbReference type="PANTHER" id="PTHR43042:SF3">
    <property type="entry name" value="RIBOSOMAL RNA LARGE SUBUNIT METHYLTRANSFERASE YWBD-RELATED"/>
    <property type="match status" value="1"/>
</dbReference>
<dbReference type="Pfam" id="PF10672">
    <property type="entry name" value="Methyltrans_SAM"/>
    <property type="match status" value="1"/>
</dbReference>
<dbReference type="GO" id="GO:0032259">
    <property type="term" value="P:methylation"/>
    <property type="evidence" value="ECO:0007669"/>
    <property type="project" value="UniProtKB-KW"/>
</dbReference>
<dbReference type="EMBL" id="CP045699">
    <property type="protein sequence ID" value="QGA64834.1"/>
    <property type="molecule type" value="Genomic_DNA"/>
</dbReference>
<dbReference type="RefSeq" id="WP_153446984.1">
    <property type="nucleotide sequence ID" value="NZ_CP045699.1"/>
</dbReference>
<protein>
    <submittedName>
        <fullName evidence="6">Methyltransferase domain-containing protein</fullName>
    </submittedName>
</protein>
<sequence length="311" mass="35100">MQVNALPDFFNELNKALPNCDNEIRRIFHGRGRLWQGLDQLTADWLGTQLIVNLFKPVDDEFMQSLAQGLQHLSQTEQWKHIGAQGIGLQHRYEHGAPFEVITGNIELKPVAIENGLKYQLELGKNQNSGLFLDMRLGREWLQQRAQDKAVLNLFSYTCGFSVAAIEGGASKVVNVDMARASLTRGRDNHRLNQHDLSKVTFMGHDIFRSWGKITKAGPYDVIVIDPPSFQKGSFALTKDYKRILRRLPSLLTPQGIVLACVNSPAVTQDFLIDTMLEEAPELIYQQRLANPLEFADIDEQASLKALVFSR</sequence>
<dbReference type="Gene3D" id="3.40.50.150">
    <property type="entry name" value="Vaccinia Virus protein VP39"/>
    <property type="match status" value="1"/>
</dbReference>
<evidence type="ECO:0000259" key="5">
    <source>
        <dbReference type="Pfam" id="PF10672"/>
    </source>
</evidence>
<dbReference type="AlphaFoldDB" id="A0A5Q0TDF3"/>
<keyword evidence="3 6" id="KW-0808">Transferase</keyword>
<dbReference type="SUPFAM" id="SSF53335">
    <property type="entry name" value="S-adenosyl-L-methionine-dependent methyltransferases"/>
    <property type="match status" value="1"/>
</dbReference>
<dbReference type="PANTHER" id="PTHR43042">
    <property type="entry name" value="SAM-DEPENDENT METHYLTRANSFERASE"/>
    <property type="match status" value="1"/>
</dbReference>
<keyword evidence="7" id="KW-1185">Reference proteome</keyword>
<dbReference type="InterPro" id="IPR029063">
    <property type="entry name" value="SAM-dependent_MTases_sf"/>
</dbReference>
<keyword evidence="1" id="KW-0698">rRNA processing</keyword>
<dbReference type="Proteomes" id="UP000348942">
    <property type="component" value="Chromosome 1"/>
</dbReference>
<dbReference type="InterPro" id="IPR019614">
    <property type="entry name" value="SAM-dep_methyl-trfase"/>
</dbReference>
<dbReference type="GO" id="GO:0008168">
    <property type="term" value="F:methyltransferase activity"/>
    <property type="evidence" value="ECO:0007669"/>
    <property type="project" value="UniProtKB-KW"/>
</dbReference>
<keyword evidence="4" id="KW-0949">S-adenosyl-L-methionine</keyword>
<evidence type="ECO:0000256" key="2">
    <source>
        <dbReference type="ARBA" id="ARBA00022603"/>
    </source>
</evidence>
<proteinExistence type="predicted"/>
<keyword evidence="2 6" id="KW-0489">Methyltransferase</keyword>